<keyword evidence="2" id="KW-0596">Phosphopantetheine</keyword>
<dbReference type="Gene3D" id="3.30.559.10">
    <property type="entry name" value="Chloramphenicol acetyltransferase-like domain"/>
    <property type="match status" value="1"/>
</dbReference>
<dbReference type="InterPro" id="IPR020806">
    <property type="entry name" value="PKS_PP-bd"/>
</dbReference>
<dbReference type="GO" id="GO:0043041">
    <property type="term" value="P:amino acid activation for nonribosomal peptide biosynthetic process"/>
    <property type="evidence" value="ECO:0007669"/>
    <property type="project" value="TreeGrafter"/>
</dbReference>
<dbReference type="GO" id="GO:0009239">
    <property type="term" value="P:enterobactin biosynthetic process"/>
    <property type="evidence" value="ECO:0007669"/>
    <property type="project" value="TreeGrafter"/>
</dbReference>
<dbReference type="Proteomes" id="UP000253426">
    <property type="component" value="Unassembled WGS sequence"/>
</dbReference>
<dbReference type="SMART" id="SM01294">
    <property type="entry name" value="PKS_PP_betabranch"/>
    <property type="match status" value="1"/>
</dbReference>
<dbReference type="GO" id="GO:0031177">
    <property type="term" value="F:phosphopantetheine binding"/>
    <property type="evidence" value="ECO:0007669"/>
    <property type="project" value="InterPro"/>
</dbReference>
<dbReference type="InterPro" id="IPR006162">
    <property type="entry name" value="Ppantetheine_attach_site"/>
</dbReference>
<keyword evidence="3" id="KW-0597">Phosphoprotein</keyword>
<evidence type="ECO:0000256" key="2">
    <source>
        <dbReference type="ARBA" id="ARBA00022450"/>
    </source>
</evidence>
<evidence type="ECO:0000256" key="3">
    <source>
        <dbReference type="ARBA" id="ARBA00022553"/>
    </source>
</evidence>
<dbReference type="SUPFAM" id="SSF52777">
    <property type="entry name" value="CoA-dependent acyltransferases"/>
    <property type="match status" value="2"/>
</dbReference>
<evidence type="ECO:0000313" key="6">
    <source>
        <dbReference type="Proteomes" id="UP000253426"/>
    </source>
</evidence>
<dbReference type="InterPro" id="IPR023213">
    <property type="entry name" value="CAT-like_dom_sf"/>
</dbReference>
<gene>
    <name evidence="5" type="ORF">DES53_101219</name>
</gene>
<dbReference type="PANTHER" id="PTHR45527">
    <property type="entry name" value="NONRIBOSOMAL PEPTIDE SYNTHETASE"/>
    <property type="match status" value="1"/>
</dbReference>
<dbReference type="Pfam" id="PF00668">
    <property type="entry name" value="Condensation"/>
    <property type="match status" value="1"/>
</dbReference>
<dbReference type="InterPro" id="IPR036736">
    <property type="entry name" value="ACP-like_sf"/>
</dbReference>
<sequence length="557" mass="62605">MDGANFEAMATKEVTQSDIRDWLIEKVAETLKCSPEDIGLEEPFTSLGLDSLSMLMLTGDLAAWLGRDLQATLLLKHPTIEEVAELMARSEPGDLELQMPSPSRERPLPATLAQERLLRHANLPPGLDANLVNPRFVIRGALDLNALRGALAEMVRRHEMLRTTFGVHAGSYVQIVHPTGSVVVEEVDWTTDVALQSEDQMLTRARQMVMKPMDVGVLPLFHTSIIKVAEQDYRVMLVFHHLLCDADALRVFFAELTRLYSALCKGYPPALEPLEWQLADFAVWERDWLRRDAAPYQERLAWWREYWHAPPPIPRFPFVLKEPLSAVASSASTRHAFVALDIARQSELLARQSKCTLYTLFFAAFSSYLLGHIPEREVAIGTYVSDRKRMAAGGLLGMFVSMVPVRVKSPPDSTFREFVQRVRLELDQVSLRRELPFEEVTEHLRGAGKEVPEVLVLFQHMHLPGDALSLEGTQTTRWLEHGQRLETSGLSFSTVSARDELAVWVSFDGSLYDAAEVEGFLNGFVAYLGALMSEPDQKLTREKPVEVSGWDSLFGPG</sequence>
<organism evidence="5 6">
    <name type="scientific">Roseimicrobium gellanilyticum</name>
    <dbReference type="NCBI Taxonomy" id="748857"/>
    <lineage>
        <taxon>Bacteria</taxon>
        <taxon>Pseudomonadati</taxon>
        <taxon>Verrucomicrobiota</taxon>
        <taxon>Verrucomicrobiia</taxon>
        <taxon>Verrucomicrobiales</taxon>
        <taxon>Verrucomicrobiaceae</taxon>
        <taxon>Roseimicrobium</taxon>
    </lineage>
</organism>
<dbReference type="SMART" id="SM00823">
    <property type="entry name" value="PKS_PP"/>
    <property type="match status" value="1"/>
</dbReference>
<dbReference type="EMBL" id="QNRR01000001">
    <property type="protein sequence ID" value="RBP47422.1"/>
    <property type="molecule type" value="Genomic_DNA"/>
</dbReference>
<accession>A0A366HT29</accession>
<evidence type="ECO:0000256" key="1">
    <source>
        <dbReference type="ARBA" id="ARBA00001957"/>
    </source>
</evidence>
<dbReference type="PROSITE" id="PS00012">
    <property type="entry name" value="PHOSPHOPANTETHEINE"/>
    <property type="match status" value="1"/>
</dbReference>
<evidence type="ECO:0000313" key="5">
    <source>
        <dbReference type="EMBL" id="RBP47422.1"/>
    </source>
</evidence>
<dbReference type="OrthoDB" id="9778690at2"/>
<protein>
    <submittedName>
        <fullName evidence="5">Phosphopantetheine binding protein</fullName>
    </submittedName>
</protein>
<comment type="caution">
    <text evidence="5">The sequence shown here is derived from an EMBL/GenBank/DDBJ whole genome shotgun (WGS) entry which is preliminary data.</text>
</comment>
<dbReference type="InterPro" id="IPR001242">
    <property type="entry name" value="Condensation_dom"/>
</dbReference>
<name>A0A366HT29_9BACT</name>
<feature type="domain" description="Carrier" evidence="4">
    <location>
        <begin position="17"/>
        <end position="91"/>
    </location>
</feature>
<dbReference type="GO" id="GO:0005829">
    <property type="term" value="C:cytosol"/>
    <property type="evidence" value="ECO:0007669"/>
    <property type="project" value="TreeGrafter"/>
</dbReference>
<comment type="cofactor">
    <cofactor evidence="1">
        <name>pantetheine 4'-phosphate</name>
        <dbReference type="ChEBI" id="CHEBI:47942"/>
    </cofactor>
</comment>
<dbReference type="Pfam" id="PF00550">
    <property type="entry name" value="PP-binding"/>
    <property type="match status" value="1"/>
</dbReference>
<keyword evidence="6" id="KW-1185">Reference proteome</keyword>
<evidence type="ECO:0000259" key="4">
    <source>
        <dbReference type="PROSITE" id="PS50075"/>
    </source>
</evidence>
<dbReference type="InterPro" id="IPR009081">
    <property type="entry name" value="PP-bd_ACP"/>
</dbReference>
<dbReference type="Gene3D" id="1.10.1200.10">
    <property type="entry name" value="ACP-like"/>
    <property type="match status" value="1"/>
</dbReference>
<dbReference type="GO" id="GO:0047527">
    <property type="term" value="F:2,3-dihydroxybenzoate-serine ligase activity"/>
    <property type="evidence" value="ECO:0007669"/>
    <property type="project" value="TreeGrafter"/>
</dbReference>
<dbReference type="SUPFAM" id="SSF47336">
    <property type="entry name" value="ACP-like"/>
    <property type="match status" value="1"/>
</dbReference>
<dbReference type="PROSITE" id="PS50075">
    <property type="entry name" value="CARRIER"/>
    <property type="match status" value="1"/>
</dbReference>
<dbReference type="Gene3D" id="3.30.559.30">
    <property type="entry name" value="Nonribosomal peptide synthetase, condensation domain"/>
    <property type="match status" value="1"/>
</dbReference>
<reference evidence="5 6" key="1">
    <citation type="submission" date="2018-06" db="EMBL/GenBank/DDBJ databases">
        <title>Genomic Encyclopedia of Type Strains, Phase IV (KMG-IV): sequencing the most valuable type-strain genomes for metagenomic binning, comparative biology and taxonomic classification.</title>
        <authorList>
            <person name="Goeker M."/>
        </authorList>
    </citation>
    <scope>NUCLEOTIDE SEQUENCE [LARGE SCALE GENOMIC DNA]</scope>
    <source>
        <strain evidence="5 6">DSM 25532</strain>
    </source>
</reference>
<dbReference type="GO" id="GO:0009366">
    <property type="term" value="C:enterobactin synthetase complex"/>
    <property type="evidence" value="ECO:0007669"/>
    <property type="project" value="TreeGrafter"/>
</dbReference>
<proteinExistence type="predicted"/>
<dbReference type="PANTHER" id="PTHR45527:SF1">
    <property type="entry name" value="FATTY ACID SYNTHASE"/>
    <property type="match status" value="1"/>
</dbReference>
<dbReference type="AlphaFoldDB" id="A0A366HT29"/>